<accession>A0AAD5XJH4</accession>
<keyword evidence="5" id="KW-1185">Reference proteome</keyword>
<keyword evidence="2" id="KW-0677">Repeat</keyword>
<dbReference type="EMBL" id="JADGJH010000224">
    <property type="protein sequence ID" value="KAJ3133173.1"/>
    <property type="molecule type" value="Genomic_DNA"/>
</dbReference>
<dbReference type="InterPro" id="IPR001611">
    <property type="entry name" value="Leu-rich_rpt"/>
</dbReference>
<keyword evidence="1" id="KW-0433">Leucine-rich repeat</keyword>
<dbReference type="Pfam" id="PF13855">
    <property type="entry name" value="LRR_8"/>
    <property type="match status" value="1"/>
</dbReference>
<dbReference type="PANTHER" id="PTHR45752">
    <property type="entry name" value="LEUCINE-RICH REPEAT-CONTAINING"/>
    <property type="match status" value="1"/>
</dbReference>
<gene>
    <name evidence="4" type="ORF">HK100_004584</name>
</gene>
<protein>
    <submittedName>
        <fullName evidence="4">Uncharacterized protein</fullName>
    </submittedName>
</protein>
<dbReference type="Proteomes" id="UP001211907">
    <property type="component" value="Unassembled WGS sequence"/>
</dbReference>
<dbReference type="SMART" id="SM00369">
    <property type="entry name" value="LRR_TYP"/>
    <property type="match status" value="2"/>
</dbReference>
<feature type="compositionally biased region" description="Polar residues" evidence="3">
    <location>
        <begin position="16"/>
        <end position="35"/>
    </location>
</feature>
<dbReference type="SUPFAM" id="SSF52047">
    <property type="entry name" value="RNI-like"/>
    <property type="match status" value="1"/>
</dbReference>
<evidence type="ECO:0000313" key="5">
    <source>
        <dbReference type="Proteomes" id="UP001211907"/>
    </source>
</evidence>
<dbReference type="InterPro" id="IPR050715">
    <property type="entry name" value="LRR-SigEffector_domain"/>
</dbReference>
<evidence type="ECO:0000256" key="1">
    <source>
        <dbReference type="ARBA" id="ARBA00022614"/>
    </source>
</evidence>
<dbReference type="AlphaFoldDB" id="A0AAD5XJH4"/>
<proteinExistence type="predicted"/>
<reference evidence="4" key="1">
    <citation type="submission" date="2020-05" db="EMBL/GenBank/DDBJ databases">
        <title>Phylogenomic resolution of chytrid fungi.</title>
        <authorList>
            <person name="Stajich J.E."/>
            <person name="Amses K."/>
            <person name="Simmons R."/>
            <person name="Seto K."/>
            <person name="Myers J."/>
            <person name="Bonds A."/>
            <person name="Quandt C.A."/>
            <person name="Barry K."/>
            <person name="Liu P."/>
            <person name="Grigoriev I."/>
            <person name="Longcore J.E."/>
            <person name="James T.Y."/>
        </authorList>
    </citation>
    <scope>NUCLEOTIDE SEQUENCE</scope>
    <source>
        <strain evidence="4">JEL0513</strain>
    </source>
</reference>
<sequence>MRIGYSRQKQTEPRTRNSTNNDGISSDESTNENSQIDATAAPAQRILLQDIITTNHNTNHIHATATAILTATSTNDVNNVLYASPVLTTAVYYPRQFHSRLNHFRAETAPPPSIAATSASISTPTATISATASIAINANNINNNTNTTTALSRVAASLRRTVSVSATPFSSTSTSVADIKFTSATTAPIPLPPQTFQQQQHQQTLPQIIPDFNLDPLVEQLDENTIENIYSNISNFVANRDNNTSICFFDHVQVYRAVLALDASSDSAISLTSPEPIAASTTTPAATSLVLTSAVPSTDSHLVPLLAIDVFNKNNNNLSNAHQTNRPLGRNRAAFLSLCSLNLVHLSPNIGFFAKNIVDLELCCNDLHILPPEIGHLRNLTKLNVSRNKLQTLPTTIAYCTKLRYLECTDNNIFLIPNSIGALTNLRNLNLARNTNTLTQLPQQIGLCVNLQELVLSENIRMQYLPVELFRLKTLHRLVLEGCNGLLGDEALDDFAHAIKTQVYNAPTLKELAARALHRNQRSKILKHMQPHLKTYLRSGKIAMCSFCAGPIFEYEIERWRRLVKDGNILVGQERLCWRHWDTEQERIIEMFNGQAWTAPWLTVVEDGSSDFTEQHPFTFLTRKSNLALNNFAAAATRLSIDHFRATPLPSLGSTPNITTGLPQSLPITISQNYQFSTQNLYHSNLSPMGSNNERNSFLSSFLSFRKSFQHSQQASVLRLNLRGINRQPSIKNRATTSLDFSANNQHQQKQLPLPLPHQKFFQRMLPVDSINHHESQHRYSTENNDFENYNDNESMFELVSLHQNDGDVTTATNRSTNDCGVGGILPALVNRQAVTIAQIKALRQQHWVQLQQIQQQSQEWRSGGRSYSTDGSDGEGLRPAHSVASFFGAQ</sequence>
<evidence type="ECO:0000256" key="3">
    <source>
        <dbReference type="SAM" id="MobiDB-lite"/>
    </source>
</evidence>
<organism evidence="4 5">
    <name type="scientific">Physocladia obscura</name>
    <dbReference type="NCBI Taxonomy" id="109957"/>
    <lineage>
        <taxon>Eukaryota</taxon>
        <taxon>Fungi</taxon>
        <taxon>Fungi incertae sedis</taxon>
        <taxon>Chytridiomycota</taxon>
        <taxon>Chytridiomycota incertae sedis</taxon>
        <taxon>Chytridiomycetes</taxon>
        <taxon>Chytridiales</taxon>
        <taxon>Chytriomycetaceae</taxon>
        <taxon>Physocladia</taxon>
    </lineage>
</organism>
<name>A0AAD5XJH4_9FUNG</name>
<evidence type="ECO:0000313" key="4">
    <source>
        <dbReference type="EMBL" id="KAJ3133173.1"/>
    </source>
</evidence>
<feature type="region of interest" description="Disordered" evidence="3">
    <location>
        <begin position="859"/>
        <end position="882"/>
    </location>
</feature>
<dbReference type="InterPro" id="IPR003591">
    <property type="entry name" value="Leu-rich_rpt_typical-subtyp"/>
</dbReference>
<dbReference type="Gene3D" id="3.80.10.10">
    <property type="entry name" value="Ribonuclease Inhibitor"/>
    <property type="match status" value="1"/>
</dbReference>
<evidence type="ECO:0000256" key="2">
    <source>
        <dbReference type="ARBA" id="ARBA00022737"/>
    </source>
</evidence>
<dbReference type="PANTHER" id="PTHR45752:SF187">
    <property type="entry name" value="LEUCINE-RICH REPEAT AND IQ DOMAIN-CONTAINING PROTEIN 4"/>
    <property type="match status" value="1"/>
</dbReference>
<dbReference type="InterPro" id="IPR032675">
    <property type="entry name" value="LRR_dom_sf"/>
</dbReference>
<comment type="caution">
    <text evidence="4">The sequence shown here is derived from an EMBL/GenBank/DDBJ whole genome shotgun (WGS) entry which is preliminary data.</text>
</comment>
<feature type="region of interest" description="Disordered" evidence="3">
    <location>
        <begin position="1"/>
        <end position="35"/>
    </location>
</feature>